<comment type="caution">
    <text evidence="2">The sequence shown here is derived from an EMBL/GenBank/DDBJ whole genome shotgun (WGS) entry which is preliminary data.</text>
</comment>
<dbReference type="Pfam" id="PF11769">
    <property type="entry name" value="DUF3313"/>
    <property type="match status" value="1"/>
</dbReference>
<evidence type="ECO:0000313" key="3">
    <source>
        <dbReference type="Proteomes" id="UP000695802"/>
    </source>
</evidence>
<dbReference type="InterPro" id="IPR021747">
    <property type="entry name" value="DUF3313"/>
</dbReference>
<protein>
    <submittedName>
        <fullName evidence="2">DUF3313 domain-containing protein</fullName>
    </submittedName>
</protein>
<dbReference type="Proteomes" id="UP000695802">
    <property type="component" value="Unassembled WGS sequence"/>
</dbReference>
<dbReference type="PROSITE" id="PS51257">
    <property type="entry name" value="PROKAR_LIPOPROTEIN"/>
    <property type="match status" value="1"/>
</dbReference>
<accession>A0ABS3B0I2</accession>
<organism evidence="2 3">
    <name type="scientific">Xanthomonas bonasiae</name>
    <dbReference type="NCBI Taxonomy" id="2810351"/>
    <lineage>
        <taxon>Bacteria</taxon>
        <taxon>Pseudomonadati</taxon>
        <taxon>Pseudomonadota</taxon>
        <taxon>Gammaproteobacteria</taxon>
        <taxon>Lysobacterales</taxon>
        <taxon>Lysobacteraceae</taxon>
        <taxon>Xanthomonas</taxon>
    </lineage>
</organism>
<dbReference type="EMBL" id="JAFIWB010000004">
    <property type="protein sequence ID" value="MBN6101867.1"/>
    <property type="molecule type" value="Genomic_DNA"/>
</dbReference>
<gene>
    <name evidence="2" type="ORF">JR064_06760</name>
</gene>
<name>A0ABS3B0I2_9XANT</name>
<evidence type="ECO:0000256" key="1">
    <source>
        <dbReference type="SAM" id="SignalP"/>
    </source>
</evidence>
<feature type="chain" id="PRO_5045245093" evidence="1">
    <location>
        <begin position="21"/>
        <end position="220"/>
    </location>
</feature>
<evidence type="ECO:0000313" key="2">
    <source>
        <dbReference type="EMBL" id="MBN6101867.1"/>
    </source>
</evidence>
<reference evidence="2 3" key="1">
    <citation type="submission" date="2021-02" db="EMBL/GenBank/DDBJ databases">
        <title>Taxonomically Unique Crown Gall-Associated Xanthomonas Stains Have Deficiency in Virulence Repertories.</title>
        <authorList>
            <person name="Mafakheri H."/>
            <person name="Taghavi S.M."/>
            <person name="Dimkic I."/>
            <person name="Nemanja K."/>
            <person name="Osdaghi E."/>
        </authorList>
    </citation>
    <scope>NUCLEOTIDE SEQUENCE [LARGE SCALE GENOMIC DNA]</scope>
    <source>
        <strain evidence="2 3">FX4</strain>
    </source>
</reference>
<sequence length="220" mass="23276">MKRSSLLCPLALTICLGAVGCASTRPVVYSGLASAQQLRPNLGDRSGRVPYDYAAGADWRDYDSAVIEPVAIYRGPDSQFDEKVTEQDKAELANFMRATFGEALQARFALLDRPRPGSLRVAVTLTGAKKTPQVAGTVTKFDLAGGPYNVVQSIRGKEGALSGSVSYAVEIYDAGTNRLLGAYVSKQYPNAMNVKASIGGLGAAKAGIRKGAEDLVARLN</sequence>
<dbReference type="RefSeq" id="WP_206229205.1">
    <property type="nucleotide sequence ID" value="NZ_JAFIWB010000004.1"/>
</dbReference>
<feature type="signal peptide" evidence="1">
    <location>
        <begin position="1"/>
        <end position="20"/>
    </location>
</feature>
<keyword evidence="3" id="KW-1185">Reference proteome</keyword>
<keyword evidence="1" id="KW-0732">Signal</keyword>
<proteinExistence type="predicted"/>